<evidence type="ECO:0000313" key="2">
    <source>
        <dbReference type="Proteomes" id="UP000605099"/>
    </source>
</evidence>
<dbReference type="InterPro" id="IPR036105">
    <property type="entry name" value="DiNase_FeMo-co_biosyn_sf"/>
</dbReference>
<sequence length="89" mass="9534">MLCPFFSKCDGLLIIDPDNGSREFRAREDDTPDAMCDQILKTGVHRLILGFISGSAAQKLRVAGIDIRLGSGALAVDELVIGFDDLPAA</sequence>
<comment type="caution">
    <text evidence="1">The sequence shown here is derived from an EMBL/GenBank/DDBJ whole genome shotgun (WGS) entry which is preliminary data.</text>
</comment>
<dbReference type="EMBL" id="BMLK01000005">
    <property type="protein sequence ID" value="GGN46233.1"/>
    <property type="molecule type" value="Genomic_DNA"/>
</dbReference>
<accession>A0ABQ2JF10</accession>
<protein>
    <recommendedName>
        <fullName evidence="3">Dinitrogenase iron-molybdenum cofactor biosynthesis domain-containing protein</fullName>
    </recommendedName>
</protein>
<dbReference type="Proteomes" id="UP000605099">
    <property type="component" value="Unassembled WGS sequence"/>
</dbReference>
<reference evidence="2" key="1">
    <citation type="journal article" date="2019" name="Int. J. Syst. Evol. Microbiol.">
        <title>The Global Catalogue of Microorganisms (GCM) 10K type strain sequencing project: providing services to taxonomists for standard genome sequencing and annotation.</title>
        <authorList>
            <consortium name="The Broad Institute Genomics Platform"/>
            <consortium name="The Broad Institute Genome Sequencing Center for Infectious Disease"/>
            <person name="Wu L."/>
            <person name="Ma J."/>
        </authorList>
    </citation>
    <scope>NUCLEOTIDE SEQUENCE [LARGE SCALE GENOMIC DNA]</scope>
    <source>
        <strain evidence="2">CGMCC 1.6784</strain>
    </source>
</reference>
<dbReference type="SUPFAM" id="SSF53146">
    <property type="entry name" value="Nitrogenase accessory factor-like"/>
    <property type="match status" value="1"/>
</dbReference>
<evidence type="ECO:0000313" key="1">
    <source>
        <dbReference type="EMBL" id="GGN46233.1"/>
    </source>
</evidence>
<name>A0ABQ2JF10_9SPHN</name>
<evidence type="ECO:0008006" key="3">
    <source>
        <dbReference type="Google" id="ProtNLM"/>
    </source>
</evidence>
<gene>
    <name evidence="1" type="ORF">GCM10011349_13150</name>
</gene>
<organism evidence="1 2">
    <name type="scientific">Novosphingobium indicum</name>
    <dbReference type="NCBI Taxonomy" id="462949"/>
    <lineage>
        <taxon>Bacteria</taxon>
        <taxon>Pseudomonadati</taxon>
        <taxon>Pseudomonadota</taxon>
        <taxon>Alphaproteobacteria</taxon>
        <taxon>Sphingomonadales</taxon>
        <taxon>Sphingomonadaceae</taxon>
        <taxon>Novosphingobium</taxon>
    </lineage>
</organism>
<proteinExistence type="predicted"/>
<keyword evidence="2" id="KW-1185">Reference proteome</keyword>